<comment type="caution">
    <text evidence="6">The sequence shown here is derived from an EMBL/GenBank/DDBJ whole genome shotgun (WGS) entry which is preliminary data.</text>
</comment>
<dbReference type="EMBL" id="VFMO01000001">
    <property type="protein sequence ID" value="TQJ15387.1"/>
    <property type="molecule type" value="Genomic_DNA"/>
</dbReference>
<keyword evidence="2 5" id="KW-0548">Nucleotidyltransferase</keyword>
<evidence type="ECO:0000313" key="7">
    <source>
        <dbReference type="Proteomes" id="UP000320806"/>
    </source>
</evidence>
<evidence type="ECO:0000256" key="5">
    <source>
        <dbReference type="HAMAP-Rule" id="MF_02114"/>
    </source>
</evidence>
<feature type="binding site" evidence="5">
    <location>
        <position position="165"/>
    </location>
    <ligand>
        <name>phosphoenolpyruvate</name>
        <dbReference type="ChEBI" id="CHEBI:58702"/>
    </ligand>
</feature>
<dbReference type="AlphaFoldDB" id="A0A542EJ64"/>
<dbReference type="Proteomes" id="UP000320806">
    <property type="component" value="Unassembled WGS sequence"/>
</dbReference>
<evidence type="ECO:0000313" key="6">
    <source>
        <dbReference type="EMBL" id="TQJ15387.1"/>
    </source>
</evidence>
<dbReference type="InterPro" id="IPR029044">
    <property type="entry name" value="Nucleotide-diphossugar_trans"/>
</dbReference>
<keyword evidence="3 5" id="KW-0547">Nucleotide-binding</keyword>
<reference evidence="6 7" key="1">
    <citation type="submission" date="2019-06" db="EMBL/GenBank/DDBJ databases">
        <title>Sequencing the genomes of 1000 actinobacteria strains.</title>
        <authorList>
            <person name="Klenk H.-P."/>
        </authorList>
    </citation>
    <scope>NUCLEOTIDE SEQUENCE [LARGE SCALE GENOMIC DNA]</scope>
    <source>
        <strain evidence="6 7">DSM 19828</strain>
    </source>
</reference>
<dbReference type="GO" id="GO:0052645">
    <property type="term" value="P:F420-0 metabolic process"/>
    <property type="evidence" value="ECO:0007669"/>
    <property type="project" value="UniProtKB-UniRule"/>
</dbReference>
<dbReference type="PANTHER" id="PTHR40392:SF1">
    <property type="entry name" value="2-PHOSPHO-L-LACTATE GUANYLYLTRANSFERASE"/>
    <property type="match status" value="1"/>
</dbReference>
<dbReference type="InterPro" id="IPR002835">
    <property type="entry name" value="CofC"/>
</dbReference>
<protein>
    <recommendedName>
        <fullName evidence="5">Phosphoenolpyruvate guanylyltransferase</fullName>
        <shortName evidence="5">PEP guanylyltransferase</shortName>
        <ecNumber evidence="5">2.7.7.105</ecNumber>
    </recommendedName>
</protein>
<comment type="function">
    <text evidence="5">Guanylyltransferase that catalyzes the activation of phosphoenolpyruvate (PEP) as enolpyruvoyl-2-diphospho-5'-guanosine, via the condensation of PEP with GTP. It is involved in the biosynthesis of coenzyme F420, a hydride carrier cofactor.</text>
</comment>
<evidence type="ECO:0000256" key="1">
    <source>
        <dbReference type="ARBA" id="ARBA00022679"/>
    </source>
</evidence>
<evidence type="ECO:0000256" key="3">
    <source>
        <dbReference type="ARBA" id="ARBA00022741"/>
    </source>
</evidence>
<sequence length="216" mass="22441">MGGVSPTLTSTWFLVLPVKNTERGKSRLTPPGGVARRDLALAMALDTIDVVLQVVPAAQIVLVTDDPIVRTNAESMAINVVDDPGRGLNPAIELGLAKVGEMAPGAPGAVLLADLPALTPDALYEALRACAATESSIVPDESGDGTVLLTHHDASRLVPRFGTGSAARHSRAASILRPDLPQLRTDVDDTEALGRARRLGLGPRTRGLLDTAPEAG</sequence>
<dbReference type="PANTHER" id="PTHR40392">
    <property type="entry name" value="2-PHOSPHO-L-LACTATE GUANYLYLTRANSFERASE"/>
    <property type="match status" value="1"/>
</dbReference>
<comment type="similarity">
    <text evidence="5">Belongs to the CofC family.</text>
</comment>
<keyword evidence="1 5" id="KW-0808">Transferase</keyword>
<evidence type="ECO:0000256" key="4">
    <source>
        <dbReference type="ARBA" id="ARBA00023134"/>
    </source>
</evidence>
<evidence type="ECO:0000256" key="2">
    <source>
        <dbReference type="ARBA" id="ARBA00022695"/>
    </source>
</evidence>
<organism evidence="6 7">
    <name type="scientific">Yimella lutea</name>
    <dbReference type="NCBI Taxonomy" id="587872"/>
    <lineage>
        <taxon>Bacteria</taxon>
        <taxon>Bacillati</taxon>
        <taxon>Actinomycetota</taxon>
        <taxon>Actinomycetes</taxon>
        <taxon>Micrococcales</taxon>
        <taxon>Dermacoccaceae</taxon>
        <taxon>Yimella</taxon>
    </lineage>
</organism>
<keyword evidence="7" id="KW-1185">Reference proteome</keyword>
<keyword evidence="4 5" id="KW-0342">GTP-binding</keyword>
<name>A0A542EJ64_9MICO</name>
<dbReference type="SUPFAM" id="SSF53448">
    <property type="entry name" value="Nucleotide-diphospho-sugar transferases"/>
    <property type="match status" value="1"/>
</dbReference>
<dbReference type="NCBIfam" id="TIGR03552">
    <property type="entry name" value="F420_cofC"/>
    <property type="match status" value="1"/>
</dbReference>
<dbReference type="GO" id="GO:0043814">
    <property type="term" value="F:phospholactate guanylyltransferase activity"/>
    <property type="evidence" value="ECO:0007669"/>
    <property type="project" value="InterPro"/>
</dbReference>
<accession>A0A542EJ64</accession>
<comment type="catalytic activity">
    <reaction evidence="5">
        <text>phosphoenolpyruvate + GTP + H(+) = enolpyruvoyl-2-diphospho-5'-guanosine + diphosphate</text>
        <dbReference type="Rhea" id="RHEA:30519"/>
        <dbReference type="ChEBI" id="CHEBI:15378"/>
        <dbReference type="ChEBI" id="CHEBI:33019"/>
        <dbReference type="ChEBI" id="CHEBI:37565"/>
        <dbReference type="ChEBI" id="CHEBI:58702"/>
        <dbReference type="ChEBI" id="CHEBI:143701"/>
        <dbReference type="EC" id="2.7.7.105"/>
    </reaction>
</comment>
<dbReference type="EC" id="2.7.7.105" evidence="5"/>
<dbReference type="HAMAP" id="MF_02114">
    <property type="entry name" value="CofC"/>
    <property type="match status" value="1"/>
</dbReference>
<dbReference type="Gene3D" id="3.90.550.10">
    <property type="entry name" value="Spore Coat Polysaccharide Biosynthesis Protein SpsA, Chain A"/>
    <property type="match status" value="1"/>
</dbReference>
<dbReference type="UniPathway" id="UPA00071"/>
<dbReference type="Pfam" id="PF01983">
    <property type="entry name" value="CofC"/>
    <property type="match status" value="1"/>
</dbReference>
<gene>
    <name evidence="5" type="primary">fbiD</name>
    <name evidence="6" type="ORF">FB459_2934</name>
</gene>
<comment type="pathway">
    <text evidence="5">Cofactor biosynthesis; coenzyme F420 biosynthesis.</text>
</comment>
<proteinExistence type="inferred from homology"/>
<dbReference type="GO" id="GO:0005525">
    <property type="term" value="F:GTP binding"/>
    <property type="evidence" value="ECO:0007669"/>
    <property type="project" value="UniProtKB-KW"/>
</dbReference>
<feature type="binding site" evidence="5">
    <location>
        <position position="146"/>
    </location>
    <ligand>
        <name>phosphoenolpyruvate</name>
        <dbReference type="ChEBI" id="CHEBI:58702"/>
    </ligand>
</feature>
<feature type="binding site" evidence="5">
    <location>
        <position position="162"/>
    </location>
    <ligand>
        <name>phosphoenolpyruvate</name>
        <dbReference type="ChEBI" id="CHEBI:58702"/>
    </ligand>
</feature>